<dbReference type="EMBL" id="JBHTLD010000481">
    <property type="protein sequence ID" value="MFD1188896.1"/>
    <property type="molecule type" value="Genomic_DNA"/>
</dbReference>
<comment type="caution">
    <text evidence="4">The sequence shown here is derived from an EMBL/GenBank/DDBJ whole genome shotgun (WGS) entry which is preliminary data.</text>
</comment>
<dbReference type="RefSeq" id="WP_377533136.1">
    <property type="nucleotide sequence ID" value="NZ_JBHTLD010000481.1"/>
</dbReference>
<evidence type="ECO:0000313" key="4">
    <source>
        <dbReference type="EMBL" id="MFD1188896.1"/>
    </source>
</evidence>
<keyword evidence="5" id="KW-1185">Reference proteome</keyword>
<protein>
    <submittedName>
        <fullName evidence="4">Outer membrane beta-barrel protein</fullName>
    </submittedName>
</protein>
<evidence type="ECO:0000259" key="3">
    <source>
        <dbReference type="Pfam" id="PF13505"/>
    </source>
</evidence>
<keyword evidence="1 2" id="KW-0732">Signal</keyword>
<proteinExistence type="predicted"/>
<evidence type="ECO:0000256" key="2">
    <source>
        <dbReference type="SAM" id="SignalP"/>
    </source>
</evidence>
<dbReference type="InterPro" id="IPR027385">
    <property type="entry name" value="Beta-barrel_OMP"/>
</dbReference>
<feature type="domain" description="Outer membrane protein beta-barrel" evidence="3">
    <location>
        <begin position="9"/>
        <end position="200"/>
    </location>
</feature>
<evidence type="ECO:0000256" key="1">
    <source>
        <dbReference type="ARBA" id="ARBA00022729"/>
    </source>
</evidence>
<name>A0ABW3SXS3_9BACT</name>
<dbReference type="Proteomes" id="UP001597094">
    <property type="component" value="Unassembled WGS sequence"/>
</dbReference>
<feature type="non-terminal residue" evidence="4">
    <location>
        <position position="224"/>
    </location>
</feature>
<feature type="signal peptide" evidence="2">
    <location>
        <begin position="1"/>
        <end position="23"/>
    </location>
</feature>
<reference evidence="5" key="1">
    <citation type="journal article" date="2019" name="Int. J. Syst. Evol. Microbiol.">
        <title>The Global Catalogue of Microorganisms (GCM) 10K type strain sequencing project: providing services to taxonomists for standard genome sequencing and annotation.</title>
        <authorList>
            <consortium name="The Broad Institute Genomics Platform"/>
            <consortium name="The Broad Institute Genome Sequencing Center for Infectious Disease"/>
            <person name="Wu L."/>
            <person name="Ma J."/>
        </authorList>
    </citation>
    <scope>NUCLEOTIDE SEQUENCE [LARGE SCALE GENOMIC DNA]</scope>
    <source>
        <strain evidence="5">JCM 31319</strain>
    </source>
</reference>
<evidence type="ECO:0000313" key="5">
    <source>
        <dbReference type="Proteomes" id="UP001597094"/>
    </source>
</evidence>
<organism evidence="4 5">
    <name type="scientific">Pontibacter rugosus</name>
    <dbReference type="NCBI Taxonomy" id="1745966"/>
    <lineage>
        <taxon>Bacteria</taxon>
        <taxon>Pseudomonadati</taxon>
        <taxon>Bacteroidota</taxon>
        <taxon>Cytophagia</taxon>
        <taxon>Cytophagales</taxon>
        <taxon>Hymenobacteraceae</taxon>
        <taxon>Pontibacter</taxon>
    </lineage>
</organism>
<feature type="chain" id="PRO_5046479533" evidence="2">
    <location>
        <begin position="24"/>
        <end position="224"/>
    </location>
</feature>
<dbReference type="Pfam" id="PF13505">
    <property type="entry name" value="OMP_b-brl"/>
    <property type="match status" value="1"/>
</dbReference>
<accession>A0ABW3SXS3</accession>
<sequence>MKTNIKNCFFAAAFTLISTGAIAQVSQGTVVVSGLIGASTNDVVLETTHGNYSREESKGFSLSLRPTLGYMLHDNLELGIGLSYSHSRSKDKDFLRAEGTNNYTDRSFGLSLDPYLKKYVMLSDKFAFTGQLSAGYGIAKTTRIFDSQEETSYTKHYGFKSSLSPGFTFFPIEKIGLSANIGGIAYNWSTSKPQNNDAQKTTSSSFTFSIEDVIFFGFSYYFNR</sequence>
<gene>
    <name evidence="4" type="ORF">ACFQ2O_22050</name>
</gene>